<dbReference type="PIRSF" id="PIRSF017082">
    <property type="entry name" value="YflP"/>
    <property type="match status" value="1"/>
</dbReference>
<gene>
    <name evidence="3" type="ORF">HKX39_05290</name>
</gene>
<dbReference type="EMBL" id="JABGBN010000002">
    <property type="protein sequence ID" value="NOL51588.1"/>
    <property type="molecule type" value="Genomic_DNA"/>
</dbReference>
<dbReference type="CDD" id="cd07012">
    <property type="entry name" value="PBP2_Bug_TTT"/>
    <property type="match status" value="1"/>
</dbReference>
<evidence type="ECO:0000256" key="1">
    <source>
        <dbReference type="ARBA" id="ARBA00006987"/>
    </source>
</evidence>
<proteinExistence type="inferred from homology"/>
<dbReference type="Proteomes" id="UP000537862">
    <property type="component" value="Unassembled WGS sequence"/>
</dbReference>
<accession>A0A849P7S1</accession>
<name>A0A849P7S1_9BURK</name>
<dbReference type="PANTHER" id="PTHR42928:SF5">
    <property type="entry name" value="BLR1237 PROTEIN"/>
    <property type="match status" value="1"/>
</dbReference>
<evidence type="ECO:0000256" key="2">
    <source>
        <dbReference type="SAM" id="SignalP"/>
    </source>
</evidence>
<dbReference type="Pfam" id="PF03401">
    <property type="entry name" value="TctC"/>
    <property type="match status" value="1"/>
</dbReference>
<comment type="similarity">
    <text evidence="1">Belongs to the UPF0065 (bug) family.</text>
</comment>
<dbReference type="InterPro" id="IPR042100">
    <property type="entry name" value="Bug_dom1"/>
</dbReference>
<keyword evidence="4" id="KW-1185">Reference proteome</keyword>
<dbReference type="InterPro" id="IPR005064">
    <property type="entry name" value="BUG"/>
</dbReference>
<feature type="signal peptide" evidence="2">
    <location>
        <begin position="1"/>
        <end position="28"/>
    </location>
</feature>
<dbReference type="SUPFAM" id="SSF53850">
    <property type="entry name" value="Periplasmic binding protein-like II"/>
    <property type="match status" value="1"/>
</dbReference>
<dbReference type="RefSeq" id="WP_171680251.1">
    <property type="nucleotide sequence ID" value="NZ_JABGBN010000002.1"/>
</dbReference>
<dbReference type="AlphaFoldDB" id="A0A849P7S1"/>
<dbReference type="Gene3D" id="3.40.190.10">
    <property type="entry name" value="Periplasmic binding protein-like II"/>
    <property type="match status" value="1"/>
</dbReference>
<sequence length="330" mass="35625">MKKHLKKLSLTLAILTGLVPPAVSMAQADNFPSKPITYIVPFAPGGASDIGGRILSEALSKELKQSVVVENKSGAAGTIGLGQLIRSAPDGHYISIVVAPNLVTPLLMPTPPYDLTKDVKPLGMIYETPTVLVVNPKYQPKITSLDSLIATAKENKHGLNFATSGVGSTAHLTMAKLAKDNKVNFEHIPFRGSSPAITAVLAGEIDFLYSEVLSLLPHIQNGSLRPIMVGTVKRLESLPDVPSIKEQNINMDTRTSWTGLVVPKDTPDAIVTKLATAIEKVMNSADIQKRFKDLGAIPEYRNPHIMQERIAGDSAFWGQIIKDNNIQQNN</sequence>
<protein>
    <submittedName>
        <fullName evidence="3">Tripartite tricarboxylate transporter substrate binding protein</fullName>
    </submittedName>
</protein>
<dbReference type="Gene3D" id="3.40.190.150">
    <property type="entry name" value="Bordetella uptake gene, domain 1"/>
    <property type="match status" value="1"/>
</dbReference>
<keyword evidence="2" id="KW-0732">Signal</keyword>
<evidence type="ECO:0000313" key="4">
    <source>
        <dbReference type="Proteomes" id="UP000537862"/>
    </source>
</evidence>
<evidence type="ECO:0000313" key="3">
    <source>
        <dbReference type="EMBL" id="NOL51588.1"/>
    </source>
</evidence>
<dbReference type="PANTHER" id="PTHR42928">
    <property type="entry name" value="TRICARBOXYLATE-BINDING PROTEIN"/>
    <property type="match status" value="1"/>
</dbReference>
<feature type="chain" id="PRO_5032598437" evidence="2">
    <location>
        <begin position="29"/>
        <end position="330"/>
    </location>
</feature>
<reference evidence="3 4" key="1">
    <citation type="submission" date="2020-05" db="EMBL/GenBank/DDBJ databases">
        <authorList>
            <person name="Niu N."/>
        </authorList>
    </citation>
    <scope>NUCLEOTIDE SEQUENCE [LARGE SCALE GENOMIC DNA]</scope>
    <source>
        <strain evidence="3 4">3340-03</strain>
    </source>
</reference>
<organism evidence="3 4">
    <name type="scientific">Pelistega suis</name>
    <dbReference type="NCBI Taxonomy" id="1631957"/>
    <lineage>
        <taxon>Bacteria</taxon>
        <taxon>Pseudomonadati</taxon>
        <taxon>Pseudomonadota</taxon>
        <taxon>Betaproteobacteria</taxon>
        <taxon>Burkholderiales</taxon>
        <taxon>Alcaligenaceae</taxon>
        <taxon>Pelistega</taxon>
    </lineage>
</organism>
<comment type="caution">
    <text evidence="3">The sequence shown here is derived from an EMBL/GenBank/DDBJ whole genome shotgun (WGS) entry which is preliminary data.</text>
</comment>